<organism evidence="3">
    <name type="scientific">Geoglobus ahangari</name>
    <dbReference type="NCBI Taxonomy" id="113653"/>
    <lineage>
        <taxon>Archaea</taxon>
        <taxon>Methanobacteriati</taxon>
        <taxon>Methanobacteriota</taxon>
        <taxon>Archaeoglobi</taxon>
        <taxon>Archaeoglobales</taxon>
        <taxon>Archaeoglobaceae</taxon>
        <taxon>Geoglobus</taxon>
    </lineage>
</organism>
<accession>A0A7C4W3J5</accession>
<evidence type="ECO:0000313" key="3">
    <source>
        <dbReference type="EMBL" id="HGU59338.1"/>
    </source>
</evidence>
<protein>
    <recommendedName>
        <fullName evidence="1">DUF8180 domain-containing protein</fullName>
    </recommendedName>
</protein>
<dbReference type="EMBL" id="DTPI01000029">
    <property type="protein sequence ID" value="HGE66409.1"/>
    <property type="molecule type" value="Genomic_DNA"/>
</dbReference>
<evidence type="ECO:0000259" key="1">
    <source>
        <dbReference type="Pfam" id="PF26551"/>
    </source>
</evidence>
<gene>
    <name evidence="4" type="ORF">ENL48_01470</name>
    <name evidence="3" type="ORF">ENT89_04025</name>
    <name evidence="2" type="ORF">ENX77_04730</name>
</gene>
<comment type="caution">
    <text evidence="3">The sequence shown here is derived from an EMBL/GenBank/DDBJ whole genome shotgun (WGS) entry which is preliminary data.</text>
</comment>
<feature type="domain" description="DUF8180" evidence="1">
    <location>
        <begin position="5"/>
        <end position="61"/>
    </location>
</feature>
<sequence length="62" mass="7742">MEENLKVLVKHWIEHNEEHIKKYKEWAEKLRDSREDLYKLILESVEYFEKGNQKLSEVLRRI</sequence>
<dbReference type="InterPro" id="IPR058493">
    <property type="entry name" value="DUF8180"/>
</dbReference>
<dbReference type="AlphaFoldDB" id="A0A7C4W3J5"/>
<evidence type="ECO:0000313" key="4">
    <source>
        <dbReference type="EMBL" id="HHF47903.1"/>
    </source>
</evidence>
<dbReference type="EMBL" id="DTAK01000024">
    <property type="protein sequence ID" value="HGU59338.1"/>
    <property type="molecule type" value="Genomic_DNA"/>
</dbReference>
<proteinExistence type="predicted"/>
<dbReference type="Pfam" id="PF26551">
    <property type="entry name" value="DUF8180"/>
    <property type="match status" value="1"/>
</dbReference>
<name>A0A7C4W3J5_9EURY</name>
<evidence type="ECO:0000313" key="2">
    <source>
        <dbReference type="EMBL" id="HGE66409.1"/>
    </source>
</evidence>
<reference evidence="3" key="1">
    <citation type="journal article" date="2020" name="mSystems">
        <title>Genome- and Community-Level Interaction Insights into Carbon Utilization and Element Cycling Functions of Hydrothermarchaeota in Hydrothermal Sediment.</title>
        <authorList>
            <person name="Zhou Z."/>
            <person name="Liu Y."/>
            <person name="Xu W."/>
            <person name="Pan J."/>
            <person name="Luo Z.H."/>
            <person name="Li M."/>
        </authorList>
    </citation>
    <scope>NUCLEOTIDE SEQUENCE [LARGE SCALE GENOMIC DNA]</scope>
    <source>
        <strain evidence="4">SpSt-10</strain>
        <strain evidence="3">SpSt-62</strain>
        <strain evidence="2">SpSt-97</strain>
    </source>
</reference>
<dbReference type="EMBL" id="DRUC01000025">
    <property type="protein sequence ID" value="HHF47903.1"/>
    <property type="molecule type" value="Genomic_DNA"/>
</dbReference>